<evidence type="ECO:0000313" key="6">
    <source>
        <dbReference type="EMBL" id="USL89259.1"/>
    </source>
</evidence>
<feature type="region of interest" description="Disordered" evidence="4">
    <location>
        <begin position="644"/>
        <end position="685"/>
    </location>
</feature>
<sequence length="1065" mass="117544">MADTFKVGELLHKRSPLSKTWINFDGSYTMELHDDVIHYTDEGGQLRDIKPMLSSETDADDFQAIQVPFDASVPRVFTSGYSIGDGNEELTFIPVGARNVKGTIDLGNKKEVLYKTAWVGTDVKLELTPNSLKETIILKSEKAPTTFKFEIKSGQSDLTLGNLKLAPAWLTDANGEYRDVAQNLTIEGEKLFVTLHVDTEGLTYPIEVDPTIWVNNLVGSKANNVVMSNTSDSVYNNEQSTALVFNDIRRIYMKYPDMIKNIPSDAKITDAKLTVYASAFEGVLKFRVHAVSSDYNPDTLTWRNQPLISDNLISPEITLQVGSNSWNDIDITNIVQAKLDGTQVSAVVLKSSSLSSGGNATIALANNPYSGTRPFITVKFNAPPGKPTVTRPNGGETIAGAQAVEWTAANDIRDFTLDPFPMKDAIIFSSMLAVGQSFTMDADNAKIKRIYLRLGVSNSGIAYKMSLYHVNGSTGYWLADRSRLVASGDVVFESGTSPAWCYADLPSVDVIKGNRYAIVIEAKDGSSITFQLARTDTYHSNGLGCAMTQQSTQNFFTGYDMDFLYKIVYSSGEAASDLRYNVQLTTNNGSTWKDIIPLSFAGATSQTYNFDNEPETSTAKVRIRAYDGVSYGDWDESNGVFSISHNDPPAAPDNLAPNGTTEDRSTPTRFSWRHNDPDGSDPQSRFELHWRPQAASSWTVVSQNTPNQYYDMGSNTLPAGKIEWKVRTYDQGGLVGPFSNVAVFTAAGKPTTPVITSPANNATLPDARPLVTWSHPNQVQYQVRVLRTSDNAVVFDVTRTSTNKALSIDTALSNNTAYYIQVAIADSTGLWSDYARVNITIAYTQPTAPTVSVTTDNINGTATLSIFNPFPTGDIPRTTWNDIYRKTGNGNWIKIARVTNPSTGIVSYTDRALTPGATEVYIVKAVASNGAFRDSSQQTVIANLKFVQIALASNTLNYVTLMKREAGKETTGRQAVTSDYVGRPYPMTEFGSNLNRSYDYRYKVDNWDDVLQIREFAQMGEAFLLRDNWGKKDYVTFNSVSIEEGRLFWYVSLQPVKVHYVEEIE</sequence>
<dbReference type="Gene3D" id="2.60.40.10">
    <property type="entry name" value="Immunoglobulins"/>
    <property type="match status" value="3"/>
</dbReference>
<feature type="compositionally biased region" description="Low complexity" evidence="4">
    <location>
        <begin position="646"/>
        <end position="658"/>
    </location>
</feature>
<dbReference type="InterPro" id="IPR003961">
    <property type="entry name" value="FN3_dom"/>
</dbReference>
<evidence type="ECO:0000256" key="4">
    <source>
        <dbReference type="SAM" id="MobiDB-lite"/>
    </source>
</evidence>
<dbReference type="NCBIfam" id="NF033679">
    <property type="entry name" value="DNRLRE_dom"/>
    <property type="match status" value="1"/>
</dbReference>
<proteinExistence type="predicted"/>
<keyword evidence="7" id="KW-1185">Reference proteome</keyword>
<gene>
    <name evidence="6" type="ORF">vBBceSLY1_00040</name>
</gene>
<name>A0AAE9LV84_9CAUD</name>
<protein>
    <submittedName>
        <fullName evidence="6">Structural protein</fullName>
    </submittedName>
</protein>
<reference evidence="6" key="1">
    <citation type="submission" date="2022-04" db="EMBL/GenBank/DDBJ databases">
        <authorList>
            <person name="Yang M."/>
            <person name="Tan S."/>
        </authorList>
    </citation>
    <scope>NUCLEOTIDE SEQUENCE</scope>
</reference>
<evidence type="ECO:0000259" key="5">
    <source>
        <dbReference type="PROSITE" id="PS50853"/>
    </source>
</evidence>
<dbReference type="SUPFAM" id="SSF49265">
    <property type="entry name" value="Fibronectin type III"/>
    <property type="match status" value="1"/>
</dbReference>
<dbReference type="Proteomes" id="UP001214971">
    <property type="component" value="Segment"/>
</dbReference>
<dbReference type="GO" id="GO:0005576">
    <property type="term" value="C:extracellular region"/>
    <property type="evidence" value="ECO:0007669"/>
    <property type="project" value="UniProtKB-SubCell"/>
</dbReference>
<evidence type="ECO:0000256" key="3">
    <source>
        <dbReference type="ARBA" id="ARBA00022729"/>
    </source>
</evidence>
<feature type="domain" description="Fibronectin type-III" evidence="5">
    <location>
        <begin position="651"/>
        <end position="750"/>
    </location>
</feature>
<evidence type="ECO:0000313" key="7">
    <source>
        <dbReference type="Proteomes" id="UP001214971"/>
    </source>
</evidence>
<evidence type="ECO:0000256" key="2">
    <source>
        <dbReference type="ARBA" id="ARBA00022525"/>
    </source>
</evidence>
<dbReference type="InterPro" id="IPR055372">
    <property type="entry name" value="CBM96"/>
</dbReference>
<comment type="subcellular location">
    <subcellularLocation>
        <location evidence="1">Secreted</location>
    </subcellularLocation>
</comment>
<keyword evidence="2" id="KW-0964">Secreted</keyword>
<dbReference type="InterPro" id="IPR036116">
    <property type="entry name" value="FN3_sf"/>
</dbReference>
<dbReference type="Pfam" id="PF24517">
    <property type="entry name" value="CBM96"/>
    <property type="match status" value="1"/>
</dbReference>
<accession>A0AAE9LV84</accession>
<evidence type="ECO:0000256" key="1">
    <source>
        <dbReference type="ARBA" id="ARBA00004613"/>
    </source>
</evidence>
<dbReference type="PROSITE" id="PS50853">
    <property type="entry name" value="FN3"/>
    <property type="match status" value="1"/>
</dbReference>
<dbReference type="EMBL" id="ON366410">
    <property type="protein sequence ID" value="USL89259.1"/>
    <property type="molecule type" value="Genomic_DNA"/>
</dbReference>
<organism evidence="6 7">
    <name type="scientific">Bacillus phage vB_BceS_LY1</name>
    <dbReference type="NCBI Taxonomy" id="2950459"/>
    <lineage>
        <taxon>Viruses</taxon>
        <taxon>Duplodnaviria</taxon>
        <taxon>Heunggongvirae</taxon>
        <taxon>Uroviricota</taxon>
        <taxon>Caudoviricetes</taxon>
        <taxon>Gutmannvirinae</taxon>
        <taxon>Layangavirus</taxon>
        <taxon>Layangavirus LY1</taxon>
    </lineage>
</organism>
<dbReference type="InterPro" id="IPR013783">
    <property type="entry name" value="Ig-like_fold"/>
</dbReference>
<keyword evidence="3" id="KW-0732">Signal</keyword>